<sequence length="114" mass="12992">MQELQHQHGVTYATHPQHQHMHDLSHLESERSSEGNISEFESPQMGGAPRHPHYHAHHHYYDNSQPSIDDASHGRGLQVAHLPLPSTTTGVSSHFRCVSHVHCFICVIWFVHLN</sequence>
<evidence type="ECO:0000313" key="3">
    <source>
        <dbReference type="Proteomes" id="UP001634394"/>
    </source>
</evidence>
<dbReference type="Proteomes" id="UP001634394">
    <property type="component" value="Unassembled WGS sequence"/>
</dbReference>
<accession>A0ABD3UEC5</accession>
<proteinExistence type="predicted"/>
<dbReference type="EMBL" id="JBJQND010000016">
    <property type="protein sequence ID" value="KAL3847141.1"/>
    <property type="molecule type" value="Genomic_DNA"/>
</dbReference>
<comment type="caution">
    <text evidence="2">The sequence shown here is derived from an EMBL/GenBank/DDBJ whole genome shotgun (WGS) entry which is preliminary data.</text>
</comment>
<feature type="compositionally biased region" description="Basic and acidic residues" evidence="1">
    <location>
        <begin position="20"/>
        <end position="33"/>
    </location>
</feature>
<name>A0ABD3UEC5_SINWO</name>
<dbReference type="AlphaFoldDB" id="A0ABD3UEC5"/>
<gene>
    <name evidence="2" type="ORF">ACJMK2_018070</name>
</gene>
<evidence type="ECO:0000256" key="1">
    <source>
        <dbReference type="SAM" id="MobiDB-lite"/>
    </source>
</evidence>
<keyword evidence="3" id="KW-1185">Reference proteome</keyword>
<protein>
    <submittedName>
        <fullName evidence="2">Uncharacterized protein</fullName>
    </submittedName>
</protein>
<organism evidence="2 3">
    <name type="scientific">Sinanodonta woodiana</name>
    <name type="common">Chinese pond mussel</name>
    <name type="synonym">Anodonta woodiana</name>
    <dbReference type="NCBI Taxonomy" id="1069815"/>
    <lineage>
        <taxon>Eukaryota</taxon>
        <taxon>Metazoa</taxon>
        <taxon>Spiralia</taxon>
        <taxon>Lophotrochozoa</taxon>
        <taxon>Mollusca</taxon>
        <taxon>Bivalvia</taxon>
        <taxon>Autobranchia</taxon>
        <taxon>Heteroconchia</taxon>
        <taxon>Palaeoheterodonta</taxon>
        <taxon>Unionida</taxon>
        <taxon>Unionoidea</taxon>
        <taxon>Unionidae</taxon>
        <taxon>Unioninae</taxon>
        <taxon>Sinanodonta</taxon>
    </lineage>
</organism>
<evidence type="ECO:0000313" key="2">
    <source>
        <dbReference type="EMBL" id="KAL3847141.1"/>
    </source>
</evidence>
<reference evidence="2 3" key="1">
    <citation type="submission" date="2024-11" db="EMBL/GenBank/DDBJ databases">
        <title>Chromosome-level genome assembly of the freshwater bivalve Anodonta woodiana.</title>
        <authorList>
            <person name="Chen X."/>
        </authorList>
    </citation>
    <scope>NUCLEOTIDE SEQUENCE [LARGE SCALE GENOMIC DNA]</scope>
    <source>
        <strain evidence="2">MN2024</strain>
        <tissue evidence="2">Gills</tissue>
    </source>
</reference>
<feature type="region of interest" description="Disordered" evidence="1">
    <location>
        <begin position="1"/>
        <end position="73"/>
    </location>
</feature>